<evidence type="ECO:0000313" key="1">
    <source>
        <dbReference type="EMBL" id="SUM47756.1"/>
    </source>
</evidence>
<sequence>MKDLNYYLKLPYTLKVEQDTDYDGSEYFIAKYEELDGLVGTGDSEIKAVNDLLTIKKDWFEANLNVGTIIPEPITKKTEEQTRLTLRLPSDIDKQINKYMQQENVSKNTAIIVLLQSGLYNNFHEEFENKVSHRFN</sequence>
<gene>
    <name evidence="1" type="ORF">NCTC11048_02841</name>
</gene>
<dbReference type="AlphaFoldDB" id="A0A380GBC3"/>
<name>A0A380GBC3_STAIN</name>
<dbReference type="InterPro" id="IPR035069">
    <property type="entry name" value="TTHA1013/TTHA0281-like"/>
</dbReference>
<dbReference type="RefSeq" id="WP_019169053.1">
    <property type="nucleotide sequence ID" value="NZ_CAIB01000221.1"/>
</dbReference>
<protein>
    <recommendedName>
        <fullName evidence="3">HicB family protein</fullName>
    </recommendedName>
</protein>
<accession>A0A380GBC3</accession>
<evidence type="ECO:0000313" key="2">
    <source>
        <dbReference type="Proteomes" id="UP000255549"/>
    </source>
</evidence>
<keyword evidence="2" id="KW-1185">Reference proteome</keyword>
<dbReference type="STRING" id="1141106.GCA_000308095_00701"/>
<reference evidence="1 2" key="1">
    <citation type="submission" date="2018-06" db="EMBL/GenBank/DDBJ databases">
        <authorList>
            <consortium name="Pathogen Informatics"/>
            <person name="Doyle S."/>
        </authorList>
    </citation>
    <scope>NUCLEOTIDE SEQUENCE [LARGE SCALE GENOMIC DNA]</scope>
    <source>
        <strain evidence="2">NCTC 11048</strain>
    </source>
</reference>
<dbReference type="OrthoDB" id="5419659at2"/>
<dbReference type="SUPFAM" id="SSF143100">
    <property type="entry name" value="TTHA1013/TTHA0281-like"/>
    <property type="match status" value="1"/>
</dbReference>
<evidence type="ECO:0008006" key="3">
    <source>
        <dbReference type="Google" id="ProtNLM"/>
    </source>
</evidence>
<dbReference type="EMBL" id="UHDP01000003">
    <property type="protein sequence ID" value="SUM47756.1"/>
    <property type="molecule type" value="Genomic_DNA"/>
</dbReference>
<proteinExistence type="predicted"/>
<organism evidence="1 2">
    <name type="scientific">Staphylococcus intermedius NCTC 11048</name>
    <dbReference type="NCBI Taxonomy" id="1141106"/>
    <lineage>
        <taxon>Bacteria</taxon>
        <taxon>Bacillati</taxon>
        <taxon>Bacillota</taxon>
        <taxon>Bacilli</taxon>
        <taxon>Bacillales</taxon>
        <taxon>Staphylococcaceae</taxon>
        <taxon>Staphylococcus</taxon>
        <taxon>Staphylococcus intermedius group</taxon>
    </lineage>
</organism>
<dbReference type="Proteomes" id="UP000255549">
    <property type="component" value="Unassembled WGS sequence"/>
</dbReference>